<feature type="coiled-coil region" evidence="6">
    <location>
        <begin position="75"/>
        <end position="102"/>
    </location>
</feature>
<dbReference type="Gene3D" id="1.20.1600.10">
    <property type="entry name" value="Outer membrane efflux proteins (OEP)"/>
    <property type="match status" value="1"/>
</dbReference>
<dbReference type="PANTHER" id="PTHR30026:SF20">
    <property type="entry name" value="OUTER MEMBRANE PROTEIN TOLC"/>
    <property type="match status" value="1"/>
</dbReference>
<protein>
    <submittedName>
        <fullName evidence="8">TolC family protein</fullName>
    </submittedName>
</protein>
<evidence type="ECO:0000313" key="8">
    <source>
        <dbReference type="EMBL" id="MEF2966437.1"/>
    </source>
</evidence>
<dbReference type="EMBL" id="JAZHPZ010000004">
    <property type="protein sequence ID" value="MEF2966437.1"/>
    <property type="molecule type" value="Genomic_DNA"/>
</dbReference>
<keyword evidence="4" id="KW-0472">Membrane</keyword>
<dbReference type="RefSeq" id="WP_331846650.1">
    <property type="nucleotide sequence ID" value="NZ_JAZHPZ010000004.1"/>
</dbReference>
<evidence type="ECO:0000256" key="3">
    <source>
        <dbReference type="ARBA" id="ARBA00022692"/>
    </source>
</evidence>
<dbReference type="SUPFAM" id="SSF56954">
    <property type="entry name" value="Outer membrane efflux proteins (OEP)"/>
    <property type="match status" value="1"/>
</dbReference>
<feature type="coiled-coil region" evidence="6">
    <location>
        <begin position="247"/>
        <end position="274"/>
    </location>
</feature>
<keyword evidence="3" id="KW-0812">Transmembrane</keyword>
<gene>
    <name evidence="8" type="ORF">V3851_11405</name>
</gene>
<keyword evidence="7" id="KW-0732">Signal</keyword>
<feature type="signal peptide" evidence="7">
    <location>
        <begin position="1"/>
        <end position="24"/>
    </location>
</feature>
<organism evidence="8 9">
    <name type="scientific">Paenibacillus haidiansis</name>
    <dbReference type="NCBI Taxonomy" id="1574488"/>
    <lineage>
        <taxon>Bacteria</taxon>
        <taxon>Bacillati</taxon>
        <taxon>Bacillota</taxon>
        <taxon>Bacilli</taxon>
        <taxon>Bacillales</taxon>
        <taxon>Paenibacillaceae</taxon>
        <taxon>Paenibacillus</taxon>
    </lineage>
</organism>
<evidence type="ECO:0000256" key="1">
    <source>
        <dbReference type="ARBA" id="ARBA00004442"/>
    </source>
</evidence>
<accession>A0ABU7VU55</accession>
<evidence type="ECO:0000256" key="6">
    <source>
        <dbReference type="SAM" id="Coils"/>
    </source>
</evidence>
<comment type="subcellular location">
    <subcellularLocation>
        <location evidence="1">Cell outer membrane</location>
    </subcellularLocation>
</comment>
<keyword evidence="9" id="KW-1185">Reference proteome</keyword>
<dbReference type="PANTHER" id="PTHR30026">
    <property type="entry name" value="OUTER MEMBRANE PROTEIN TOLC"/>
    <property type="match status" value="1"/>
</dbReference>
<evidence type="ECO:0000313" key="9">
    <source>
        <dbReference type="Proteomes" id="UP001306950"/>
    </source>
</evidence>
<feature type="chain" id="PRO_5045137343" evidence="7">
    <location>
        <begin position="25"/>
        <end position="446"/>
    </location>
</feature>
<keyword evidence="6" id="KW-0175">Coiled coil</keyword>
<dbReference type="Proteomes" id="UP001306950">
    <property type="component" value="Unassembled WGS sequence"/>
</dbReference>
<dbReference type="InterPro" id="IPR051906">
    <property type="entry name" value="TolC-like"/>
</dbReference>
<evidence type="ECO:0000256" key="4">
    <source>
        <dbReference type="ARBA" id="ARBA00023136"/>
    </source>
</evidence>
<evidence type="ECO:0000256" key="7">
    <source>
        <dbReference type="SAM" id="SignalP"/>
    </source>
</evidence>
<name>A0ABU7VU55_9BACL</name>
<keyword evidence="2" id="KW-1134">Transmembrane beta strand</keyword>
<comment type="caution">
    <text evidence="8">The sequence shown here is derived from an EMBL/GenBank/DDBJ whole genome shotgun (WGS) entry which is preliminary data.</text>
</comment>
<evidence type="ECO:0000256" key="2">
    <source>
        <dbReference type="ARBA" id="ARBA00022452"/>
    </source>
</evidence>
<reference evidence="8 9" key="1">
    <citation type="submission" date="2024-02" db="EMBL/GenBank/DDBJ databases">
        <title>A nitrogen-fixing paenibacillus bacterium.</title>
        <authorList>
            <person name="Zhang W.L."/>
            <person name="Chen S.F."/>
        </authorList>
    </citation>
    <scope>NUCLEOTIDE SEQUENCE [LARGE SCALE GENOMIC DNA]</scope>
    <source>
        <strain evidence="8 9">M1</strain>
    </source>
</reference>
<proteinExistence type="predicted"/>
<keyword evidence="5" id="KW-0998">Cell outer membrane</keyword>
<sequence length="446" mass="49921">MKRKLAAFTLSLALLAGGPVSAFAADSDNTTKSGNAASTDKDLRSSFVESGNLISIKHLDLDTVLDLALNNSYNLSLLEMKLTALRQNEDNLEEQGEQLEGAGIPNISGSLPGTLEEFLEEYGLSIDDETTELPDWLEPAFESGSGMVNGIVQGYNGIASMLNQQIQSSREQLELGLDQIGVEKSNTLIDLEKARTGAKLQITSQYVQLLSLDKQIELGEKYLGVLNGDYNRAVVMQREAMATNEDVTAAQRLVDDQQEQLDTLRDNYQLALIQMCYDLGLVYDPEIMLRDIPYTPESITRKDTEDLLENSYDMKQKWNAIVLANKQEKHTSAANEHEEDYLDTMTRIAEEQAEQTRVELSKKISKTYSDANTAYKAYQNAAKDLTEVQQDYANMEVRFENGLVSRYDFNKYGFRLTQQELALDLTRLQTYMAAQAVEAMEEGLIN</sequence>
<evidence type="ECO:0000256" key="5">
    <source>
        <dbReference type="ARBA" id="ARBA00023237"/>
    </source>
</evidence>